<organism evidence="2 3">
    <name type="scientific">Idiomarina aquatica</name>
    <dbReference type="NCBI Taxonomy" id="1327752"/>
    <lineage>
        <taxon>Bacteria</taxon>
        <taxon>Pseudomonadati</taxon>
        <taxon>Pseudomonadota</taxon>
        <taxon>Gammaproteobacteria</taxon>
        <taxon>Alteromonadales</taxon>
        <taxon>Idiomarinaceae</taxon>
        <taxon>Idiomarina</taxon>
    </lineage>
</organism>
<dbReference type="PRINTS" id="PR00862">
    <property type="entry name" value="PROLIGOPTASE"/>
</dbReference>
<dbReference type="GO" id="GO:0006508">
    <property type="term" value="P:proteolysis"/>
    <property type="evidence" value="ECO:0007669"/>
    <property type="project" value="InterPro"/>
</dbReference>
<dbReference type="Proteomes" id="UP000286680">
    <property type="component" value="Unassembled WGS sequence"/>
</dbReference>
<evidence type="ECO:0000313" key="3">
    <source>
        <dbReference type="Proteomes" id="UP000286680"/>
    </source>
</evidence>
<dbReference type="RefSeq" id="WP_126820258.1">
    <property type="nucleotide sequence ID" value="NZ_PIPS01000003.1"/>
</dbReference>
<sequence>MKRSIIFFAISFAALMATYTVVAKPIDAPIRESFFVESENENLYLQVSRPAESHEPGPVVLFLFGSGEFSTTRTYEKFLRFFFEEPLLKKGFTIASFDKRGTGKSSGTWYNTSFEQRAVDAANVARFLHNQDWVDPKKVFVAGHSQGGWITQIALAEYPALFAGGISMAGPTFSVREQLINDYASGYQCDDDLDEKAAYRKATSNVDWTLRFVSWFGWWGNLKQLKIIKDFSPDSYLQATTAPLLLMFAENDPLVSPEHSIQTLNELFPAGIPQHIHYFVGANQEHAFKIAPKCYSGDWQKVHYSETSRDQMIEWLLSQV</sequence>
<dbReference type="AlphaFoldDB" id="A0AA94JD76"/>
<gene>
    <name evidence="2" type="ORF">CWE23_10935</name>
</gene>
<accession>A0AA94JD76</accession>
<proteinExistence type="predicted"/>
<evidence type="ECO:0000313" key="2">
    <source>
        <dbReference type="EMBL" id="RUO42587.1"/>
    </source>
</evidence>
<dbReference type="InterPro" id="IPR053145">
    <property type="entry name" value="AB_hydrolase_Est10"/>
</dbReference>
<protein>
    <recommendedName>
        <fullName evidence="1">Peptidase S9 prolyl oligopeptidase catalytic domain-containing protein</fullName>
    </recommendedName>
</protein>
<dbReference type="PANTHER" id="PTHR43265:SF1">
    <property type="entry name" value="ESTERASE ESTD"/>
    <property type="match status" value="1"/>
</dbReference>
<reference evidence="3" key="1">
    <citation type="journal article" date="2018" name="Front. Microbiol.">
        <title>Genome-Based Analysis Reveals the Taxonomy and Diversity of the Family Idiomarinaceae.</title>
        <authorList>
            <person name="Liu Y."/>
            <person name="Lai Q."/>
            <person name="Shao Z."/>
        </authorList>
    </citation>
    <scope>NUCLEOTIDE SEQUENCE [LARGE SCALE GENOMIC DNA]</scope>
    <source>
        <strain evidence="3">SN-14</strain>
    </source>
</reference>
<dbReference type="GO" id="GO:0004252">
    <property type="term" value="F:serine-type endopeptidase activity"/>
    <property type="evidence" value="ECO:0007669"/>
    <property type="project" value="InterPro"/>
</dbReference>
<dbReference type="InterPro" id="IPR002470">
    <property type="entry name" value="Peptidase_S9A"/>
</dbReference>
<dbReference type="InterPro" id="IPR001375">
    <property type="entry name" value="Peptidase_S9_cat"/>
</dbReference>
<evidence type="ECO:0000259" key="1">
    <source>
        <dbReference type="Pfam" id="PF00326"/>
    </source>
</evidence>
<dbReference type="InterPro" id="IPR029058">
    <property type="entry name" value="AB_hydrolase_fold"/>
</dbReference>
<dbReference type="GO" id="GO:0052689">
    <property type="term" value="F:carboxylic ester hydrolase activity"/>
    <property type="evidence" value="ECO:0007669"/>
    <property type="project" value="TreeGrafter"/>
</dbReference>
<dbReference type="SUPFAM" id="SSF53474">
    <property type="entry name" value="alpha/beta-Hydrolases"/>
    <property type="match status" value="1"/>
</dbReference>
<keyword evidence="3" id="KW-1185">Reference proteome</keyword>
<dbReference type="PANTHER" id="PTHR43265">
    <property type="entry name" value="ESTERASE ESTD"/>
    <property type="match status" value="1"/>
</dbReference>
<feature type="domain" description="Peptidase S9 prolyl oligopeptidase catalytic" evidence="1">
    <location>
        <begin position="83"/>
        <end position="283"/>
    </location>
</feature>
<dbReference type="EMBL" id="PIPS01000003">
    <property type="protein sequence ID" value="RUO42587.1"/>
    <property type="molecule type" value="Genomic_DNA"/>
</dbReference>
<comment type="caution">
    <text evidence="2">The sequence shown here is derived from an EMBL/GenBank/DDBJ whole genome shotgun (WGS) entry which is preliminary data.</text>
</comment>
<dbReference type="Gene3D" id="3.40.50.1820">
    <property type="entry name" value="alpha/beta hydrolase"/>
    <property type="match status" value="1"/>
</dbReference>
<dbReference type="Pfam" id="PF00326">
    <property type="entry name" value="Peptidase_S9"/>
    <property type="match status" value="1"/>
</dbReference>
<name>A0AA94JD76_9GAMM</name>